<protein>
    <submittedName>
        <fullName evidence="1">Uncharacterized protein</fullName>
    </submittedName>
</protein>
<dbReference type="Proteomes" id="UP001497535">
    <property type="component" value="Unassembled WGS sequence"/>
</dbReference>
<reference evidence="1" key="1">
    <citation type="submission" date="2023-11" db="EMBL/GenBank/DDBJ databases">
        <authorList>
            <person name="Poullet M."/>
        </authorList>
    </citation>
    <scope>NUCLEOTIDE SEQUENCE</scope>
    <source>
        <strain evidence="1">E1834</strain>
    </source>
</reference>
<accession>A0ACB0XNE9</accession>
<comment type="caution">
    <text evidence="1">The sequence shown here is derived from an EMBL/GenBank/DDBJ whole genome shotgun (WGS) entry which is preliminary data.</text>
</comment>
<dbReference type="EMBL" id="CAVMJV010000001">
    <property type="protein sequence ID" value="CAK5009990.1"/>
    <property type="molecule type" value="Genomic_DNA"/>
</dbReference>
<sequence length="161" mass="18879">MFLFLRCKKCNFAIQMEVDKQINKIFDCLSCKAKFCRTCERDWDEKHVGLSCEEMDKNDKDKKEREIEKKLNEAIVRKCPRCGIGFVKVSGCNKMTCRCGMTQCYICRESGIQYAHFCQHTRDPTIPNCKHCNSKCLLFEDANKRDEQLIKEIREREGAKA</sequence>
<evidence type="ECO:0000313" key="1">
    <source>
        <dbReference type="EMBL" id="CAK5009990.1"/>
    </source>
</evidence>
<proteinExistence type="predicted"/>
<evidence type="ECO:0000313" key="2">
    <source>
        <dbReference type="Proteomes" id="UP001497535"/>
    </source>
</evidence>
<gene>
    <name evidence="1" type="ORF">MENTE1834_LOCUS1497</name>
</gene>
<organism evidence="1 2">
    <name type="scientific">Meloidogyne enterolobii</name>
    <name type="common">Root-knot nematode worm</name>
    <name type="synonym">Meloidogyne mayaguensis</name>
    <dbReference type="NCBI Taxonomy" id="390850"/>
    <lineage>
        <taxon>Eukaryota</taxon>
        <taxon>Metazoa</taxon>
        <taxon>Ecdysozoa</taxon>
        <taxon>Nematoda</taxon>
        <taxon>Chromadorea</taxon>
        <taxon>Rhabditida</taxon>
        <taxon>Tylenchina</taxon>
        <taxon>Tylenchomorpha</taxon>
        <taxon>Tylenchoidea</taxon>
        <taxon>Meloidogynidae</taxon>
        <taxon>Meloidogyninae</taxon>
        <taxon>Meloidogyne</taxon>
    </lineage>
</organism>
<name>A0ACB0XNE9_MELEN</name>
<keyword evidence="2" id="KW-1185">Reference proteome</keyword>